<feature type="compositionally biased region" description="Basic and acidic residues" evidence="1">
    <location>
        <begin position="247"/>
        <end position="266"/>
    </location>
</feature>
<dbReference type="AlphaFoldDB" id="A0A9N9C170"/>
<feature type="compositionally biased region" description="Basic and acidic residues" evidence="1">
    <location>
        <begin position="26"/>
        <end position="61"/>
    </location>
</feature>
<feature type="compositionally biased region" description="Acidic residues" evidence="1">
    <location>
        <begin position="281"/>
        <end position="291"/>
    </location>
</feature>
<feature type="region of interest" description="Disordered" evidence="1">
    <location>
        <begin position="281"/>
        <end position="338"/>
    </location>
</feature>
<dbReference type="Proteomes" id="UP000789739">
    <property type="component" value="Unassembled WGS sequence"/>
</dbReference>
<feature type="compositionally biased region" description="Basic and acidic residues" evidence="1">
    <location>
        <begin position="320"/>
        <end position="335"/>
    </location>
</feature>
<feature type="compositionally biased region" description="Polar residues" evidence="1">
    <location>
        <begin position="1"/>
        <end position="25"/>
    </location>
</feature>
<evidence type="ECO:0000313" key="3">
    <source>
        <dbReference type="Proteomes" id="UP000789739"/>
    </source>
</evidence>
<evidence type="ECO:0000313" key="2">
    <source>
        <dbReference type="EMBL" id="CAG8587005.1"/>
    </source>
</evidence>
<feature type="compositionally biased region" description="Acidic residues" evidence="1">
    <location>
        <begin position="86"/>
        <end position="96"/>
    </location>
</feature>
<gene>
    <name evidence="2" type="ORF">PBRASI_LOCUS6922</name>
</gene>
<name>A0A9N9C170_9GLOM</name>
<accession>A0A9N9C170</accession>
<keyword evidence="3" id="KW-1185">Reference proteome</keyword>
<dbReference type="OrthoDB" id="2419136at2759"/>
<feature type="region of interest" description="Disordered" evidence="1">
    <location>
        <begin position="164"/>
        <end position="218"/>
    </location>
</feature>
<sequence length="358" mass="40791">MSTLSATDGTTQGSTINSIAESSTKTLREESYILGKFVDRDDNTDRESMGERYMDKEKGVEDVNIYDTDTQDLSAEEPNTERNESTDIESNDEDPDGYYGESSTSYTYPRRNSRKTGLFSGFYPLSDRNAYNFSAELIAQFDRYRMTMHESLRQELDELEKLRQNPTLQKTPASPTPEIFETPVRSPSPTRASISTTARPLSTETNAPMKCFSSKQKYKKKGRLRQLLFSARRGKIEMEDGREESDGETRYGKEKGESRKGDSKDKLDDWIITKGREEISEEISVDEDGTITEDVNISNSSAIEGKKRVEDKSDDGDSDNTEKRKTSRMKREQSLRRVGSTRRKFGLFDKCMSLDDES</sequence>
<feature type="compositionally biased region" description="Polar residues" evidence="1">
    <location>
        <begin position="164"/>
        <end position="173"/>
    </location>
</feature>
<proteinExistence type="predicted"/>
<feature type="compositionally biased region" description="Polar residues" evidence="1">
    <location>
        <begin position="293"/>
        <end position="302"/>
    </location>
</feature>
<dbReference type="EMBL" id="CAJVPI010000988">
    <property type="protein sequence ID" value="CAG8587005.1"/>
    <property type="molecule type" value="Genomic_DNA"/>
</dbReference>
<feature type="region of interest" description="Disordered" evidence="1">
    <location>
        <begin position="238"/>
        <end position="266"/>
    </location>
</feature>
<feature type="region of interest" description="Disordered" evidence="1">
    <location>
        <begin position="1"/>
        <end position="111"/>
    </location>
</feature>
<reference evidence="2" key="1">
    <citation type="submission" date="2021-06" db="EMBL/GenBank/DDBJ databases">
        <authorList>
            <person name="Kallberg Y."/>
            <person name="Tangrot J."/>
            <person name="Rosling A."/>
        </authorList>
    </citation>
    <scope>NUCLEOTIDE SEQUENCE</scope>
    <source>
        <strain evidence="2">BR232B</strain>
    </source>
</reference>
<protein>
    <submittedName>
        <fullName evidence="2">2385_t:CDS:1</fullName>
    </submittedName>
</protein>
<comment type="caution">
    <text evidence="2">The sequence shown here is derived from an EMBL/GenBank/DDBJ whole genome shotgun (WGS) entry which is preliminary data.</text>
</comment>
<evidence type="ECO:0000256" key="1">
    <source>
        <dbReference type="SAM" id="MobiDB-lite"/>
    </source>
</evidence>
<feature type="compositionally biased region" description="Low complexity" evidence="1">
    <location>
        <begin position="97"/>
        <end position="108"/>
    </location>
</feature>
<feature type="compositionally biased region" description="Polar residues" evidence="1">
    <location>
        <begin position="185"/>
        <end position="206"/>
    </location>
</feature>
<organism evidence="2 3">
    <name type="scientific">Paraglomus brasilianum</name>
    <dbReference type="NCBI Taxonomy" id="144538"/>
    <lineage>
        <taxon>Eukaryota</taxon>
        <taxon>Fungi</taxon>
        <taxon>Fungi incertae sedis</taxon>
        <taxon>Mucoromycota</taxon>
        <taxon>Glomeromycotina</taxon>
        <taxon>Glomeromycetes</taxon>
        <taxon>Paraglomerales</taxon>
        <taxon>Paraglomeraceae</taxon>
        <taxon>Paraglomus</taxon>
    </lineage>
</organism>